<keyword evidence="2" id="KW-1185">Reference proteome</keyword>
<evidence type="ECO:0008006" key="3">
    <source>
        <dbReference type="Google" id="ProtNLM"/>
    </source>
</evidence>
<proteinExistence type="predicted"/>
<reference evidence="1 2" key="1">
    <citation type="journal article" date="2011" name="Stand. Genomic Sci.">
        <title>Complete genome sequence of Nitratifractor salsuginis type strain (E9I37-1).</title>
        <authorList>
            <person name="Anderson I."/>
            <person name="Sikorski J."/>
            <person name="Zeytun A."/>
            <person name="Nolan M."/>
            <person name="Lapidus A."/>
            <person name="Lucas S."/>
            <person name="Hammon N."/>
            <person name="Deshpande S."/>
            <person name="Cheng J.F."/>
            <person name="Tapia R."/>
            <person name="Han C."/>
            <person name="Goodwin L."/>
            <person name="Pitluck S."/>
            <person name="Liolios K."/>
            <person name="Pagani I."/>
            <person name="Ivanova N."/>
            <person name="Huntemann M."/>
            <person name="Mavromatis K."/>
            <person name="Ovchinikova G."/>
            <person name="Pati A."/>
            <person name="Chen A."/>
            <person name="Palaniappan K."/>
            <person name="Land M."/>
            <person name="Hauser L."/>
            <person name="Brambilla E.M."/>
            <person name="Ngatchou-Djao O.D."/>
            <person name="Rohde M."/>
            <person name="Tindall B.J."/>
            <person name="Goker M."/>
            <person name="Detter J.C."/>
            <person name="Woyke T."/>
            <person name="Bristow J."/>
            <person name="Eisen J.A."/>
            <person name="Markowitz V."/>
            <person name="Hugenholtz P."/>
            <person name="Klenk H.P."/>
            <person name="Kyrpides N.C."/>
        </authorList>
    </citation>
    <scope>NUCLEOTIDE SEQUENCE [LARGE SCALE GENOMIC DNA]</scope>
    <source>
        <strain evidence="2">DSM 16511 / JCM 12458 / E9I37-1</strain>
    </source>
</reference>
<name>E6X2A8_NITSE</name>
<reference evidence="2" key="2">
    <citation type="submission" date="2011-01" db="EMBL/GenBank/DDBJ databases">
        <title>The complete genome of Nitratifractor salsuginis DSM 16511.</title>
        <authorList>
            <consortium name="US DOE Joint Genome Institute (JGI-PGF)"/>
            <person name="Lucas S."/>
            <person name="Copeland A."/>
            <person name="Lapidus A."/>
            <person name="Bruce D."/>
            <person name="Goodwin L."/>
            <person name="Pitluck S."/>
            <person name="Kyrpides N."/>
            <person name="Mavromatis K."/>
            <person name="Ivanova N."/>
            <person name="Mikhailova N."/>
            <person name="Zeytun A."/>
            <person name="Detter J.C."/>
            <person name="Tapia R."/>
            <person name="Han C."/>
            <person name="Land M."/>
            <person name="Hauser L."/>
            <person name="Markowitz V."/>
            <person name="Cheng J.-F."/>
            <person name="Hugenholtz P."/>
            <person name="Woyke T."/>
            <person name="Wu D."/>
            <person name="Tindall B."/>
            <person name="Schuetze A."/>
            <person name="Brambilla E."/>
            <person name="Klenk H.-P."/>
            <person name="Eisen J.A."/>
        </authorList>
    </citation>
    <scope>NUCLEOTIDE SEQUENCE [LARGE SCALE GENOMIC DNA]</scope>
    <source>
        <strain evidence="2">DSM 16511 / JCM 12458 / E9I37-1</strain>
    </source>
</reference>
<accession>E6X2A8</accession>
<organism evidence="1 2">
    <name type="scientific">Nitratifractor salsuginis (strain DSM 16511 / JCM 12458 / E9I37-1)</name>
    <dbReference type="NCBI Taxonomy" id="749222"/>
    <lineage>
        <taxon>Bacteria</taxon>
        <taxon>Pseudomonadati</taxon>
        <taxon>Campylobacterota</taxon>
        <taxon>Epsilonproteobacteria</taxon>
        <taxon>Campylobacterales</taxon>
        <taxon>Sulfurovaceae</taxon>
        <taxon>Nitratifractor</taxon>
    </lineage>
</organism>
<dbReference type="Proteomes" id="UP000008633">
    <property type="component" value="Chromosome"/>
</dbReference>
<evidence type="ECO:0000313" key="2">
    <source>
        <dbReference type="Proteomes" id="UP000008633"/>
    </source>
</evidence>
<dbReference type="OrthoDB" id="5340260at2"/>
<evidence type="ECO:0000313" key="1">
    <source>
        <dbReference type="EMBL" id="ADV46043.1"/>
    </source>
</evidence>
<dbReference type="RefSeq" id="WP_013553737.1">
    <property type="nucleotide sequence ID" value="NC_014935.1"/>
</dbReference>
<dbReference type="eggNOG" id="ENOG5031D9H">
    <property type="taxonomic scope" value="Bacteria"/>
</dbReference>
<dbReference type="EMBL" id="CP002452">
    <property type="protein sequence ID" value="ADV46043.1"/>
    <property type="molecule type" value="Genomic_DNA"/>
</dbReference>
<dbReference type="HOGENOM" id="CLU_120464_1_0_7"/>
<sequence>MKKILLILSLLIVVGGGLLFALKGKSSYEPEKYSLQVSPEGKPFGVGSTLAFTLPDQFGKSHSLSPDTRTVAFAFSKKAGHIIRSAMQKAPAGFLQRHHAVLIADISGMPTVIQNLFALPDLRKSHYSMLLIYDKNMAKRLEQSENAEQVVVMHLDHGKVSSIEHAESPEKLLKLLSK</sequence>
<dbReference type="KEGG" id="nsa:Nitsa_0778"/>
<dbReference type="AlphaFoldDB" id="E6X2A8"/>
<gene>
    <name evidence="1" type="ordered locus">Nitsa_0778</name>
</gene>
<protein>
    <recommendedName>
        <fullName evidence="3">FAD/FMN-containing dehydrogenase</fullName>
    </recommendedName>
</protein>